<dbReference type="AlphaFoldDB" id="A0A9J6D631"/>
<sequence length="380" mass="43081">MALQENSTLQKLEVELSWFSSRECCLLLKALSKGNSIQSVALRYFPNDIDLVEVCRAVRDCGLDGRVHIEDYDVVLEDAWILPACREVKSFNVTFGHSHRNLDVLRHFFGVAASCYHLTSLCVSLYSFDEGALASLAAYITESHRITEFMLLTEFSEHSPSFIANEEAAVQSMSNVIVALSSNTRITSIHLYLKISIGDRDCQVLADAASNNRQLRELSVSGMNASMHVFLDRLLIGLQHSYNLLRLELPFCDGPTLVMCAVQELVRRNGSLVDRATRFVMGDRSWYCACASSASPRSRFSSPTFERRVAATEEADNLIRGAQKFVRFMNVHEYMKMTGVVQGHVECETRKDRRLGLDQLYYDCWLHIRRYLLIGDVLKH</sequence>
<dbReference type="VEuPathDB" id="VectorBase:LOC119162097"/>
<proteinExistence type="predicted"/>
<evidence type="ECO:0000313" key="1">
    <source>
        <dbReference type="EMBL" id="KAH8009654.1"/>
    </source>
</evidence>
<dbReference type="EMBL" id="JABSTU010000011">
    <property type="protein sequence ID" value="KAH8009654.1"/>
    <property type="molecule type" value="Genomic_DNA"/>
</dbReference>
<organism evidence="1 2">
    <name type="scientific">Rhipicephalus microplus</name>
    <name type="common">Cattle tick</name>
    <name type="synonym">Boophilus microplus</name>
    <dbReference type="NCBI Taxonomy" id="6941"/>
    <lineage>
        <taxon>Eukaryota</taxon>
        <taxon>Metazoa</taxon>
        <taxon>Ecdysozoa</taxon>
        <taxon>Arthropoda</taxon>
        <taxon>Chelicerata</taxon>
        <taxon>Arachnida</taxon>
        <taxon>Acari</taxon>
        <taxon>Parasitiformes</taxon>
        <taxon>Ixodida</taxon>
        <taxon>Ixodoidea</taxon>
        <taxon>Ixodidae</taxon>
        <taxon>Rhipicephalinae</taxon>
        <taxon>Rhipicephalus</taxon>
        <taxon>Boophilus</taxon>
    </lineage>
</organism>
<reference evidence="1" key="2">
    <citation type="submission" date="2021-09" db="EMBL/GenBank/DDBJ databases">
        <authorList>
            <person name="Jia N."/>
            <person name="Wang J."/>
            <person name="Shi W."/>
            <person name="Du L."/>
            <person name="Sun Y."/>
            <person name="Zhan W."/>
            <person name="Jiang J."/>
            <person name="Wang Q."/>
            <person name="Zhang B."/>
            <person name="Ji P."/>
            <person name="Sakyi L.B."/>
            <person name="Cui X."/>
            <person name="Yuan T."/>
            <person name="Jiang B."/>
            <person name="Yang W."/>
            <person name="Lam T.T.-Y."/>
            <person name="Chang Q."/>
            <person name="Ding S."/>
            <person name="Wang X."/>
            <person name="Zhu J."/>
            <person name="Ruan X."/>
            <person name="Zhao L."/>
            <person name="Wei J."/>
            <person name="Que T."/>
            <person name="Du C."/>
            <person name="Cheng J."/>
            <person name="Dai P."/>
            <person name="Han X."/>
            <person name="Huang E."/>
            <person name="Gao Y."/>
            <person name="Liu J."/>
            <person name="Shao H."/>
            <person name="Ye R."/>
            <person name="Li L."/>
            <person name="Wei W."/>
            <person name="Wang X."/>
            <person name="Wang C."/>
            <person name="Huo Q."/>
            <person name="Li W."/>
            <person name="Guo W."/>
            <person name="Chen H."/>
            <person name="Chen S."/>
            <person name="Zhou L."/>
            <person name="Zhou L."/>
            <person name="Ni X."/>
            <person name="Tian J."/>
            <person name="Zhou Y."/>
            <person name="Sheng Y."/>
            <person name="Liu T."/>
            <person name="Pan Y."/>
            <person name="Xia L."/>
            <person name="Li J."/>
            <person name="Zhao F."/>
            <person name="Cao W."/>
        </authorList>
    </citation>
    <scope>NUCLEOTIDE SEQUENCE</scope>
    <source>
        <strain evidence="1">Rmic-2018</strain>
        <tissue evidence="1">Larvae</tissue>
    </source>
</reference>
<name>A0A9J6D631_RHIMP</name>
<dbReference type="SUPFAM" id="SSF52047">
    <property type="entry name" value="RNI-like"/>
    <property type="match status" value="1"/>
</dbReference>
<evidence type="ECO:0000313" key="2">
    <source>
        <dbReference type="Proteomes" id="UP000821866"/>
    </source>
</evidence>
<gene>
    <name evidence="1" type="ORF">HPB51_018951</name>
</gene>
<comment type="caution">
    <text evidence="1">The sequence shown here is derived from an EMBL/GenBank/DDBJ whole genome shotgun (WGS) entry which is preliminary data.</text>
</comment>
<protein>
    <submittedName>
        <fullName evidence="1">Uncharacterized protein</fullName>
    </submittedName>
</protein>
<accession>A0A9J6D631</accession>
<reference evidence="1" key="1">
    <citation type="journal article" date="2020" name="Cell">
        <title>Large-Scale Comparative Analyses of Tick Genomes Elucidate Their Genetic Diversity and Vector Capacities.</title>
        <authorList>
            <consortium name="Tick Genome and Microbiome Consortium (TIGMIC)"/>
            <person name="Jia N."/>
            <person name="Wang J."/>
            <person name="Shi W."/>
            <person name="Du L."/>
            <person name="Sun Y."/>
            <person name="Zhan W."/>
            <person name="Jiang J.F."/>
            <person name="Wang Q."/>
            <person name="Zhang B."/>
            <person name="Ji P."/>
            <person name="Bell-Sakyi L."/>
            <person name="Cui X.M."/>
            <person name="Yuan T.T."/>
            <person name="Jiang B.G."/>
            <person name="Yang W.F."/>
            <person name="Lam T.T."/>
            <person name="Chang Q.C."/>
            <person name="Ding S.J."/>
            <person name="Wang X.J."/>
            <person name="Zhu J.G."/>
            <person name="Ruan X.D."/>
            <person name="Zhao L."/>
            <person name="Wei J.T."/>
            <person name="Ye R.Z."/>
            <person name="Que T.C."/>
            <person name="Du C.H."/>
            <person name="Zhou Y.H."/>
            <person name="Cheng J.X."/>
            <person name="Dai P.F."/>
            <person name="Guo W.B."/>
            <person name="Han X.H."/>
            <person name="Huang E.J."/>
            <person name="Li L.F."/>
            <person name="Wei W."/>
            <person name="Gao Y.C."/>
            <person name="Liu J.Z."/>
            <person name="Shao H.Z."/>
            <person name="Wang X."/>
            <person name="Wang C.C."/>
            <person name="Yang T.C."/>
            <person name="Huo Q.B."/>
            <person name="Li W."/>
            <person name="Chen H.Y."/>
            <person name="Chen S.E."/>
            <person name="Zhou L.G."/>
            <person name="Ni X.B."/>
            <person name="Tian J.H."/>
            <person name="Sheng Y."/>
            <person name="Liu T."/>
            <person name="Pan Y.S."/>
            <person name="Xia L.Y."/>
            <person name="Li J."/>
            <person name="Zhao F."/>
            <person name="Cao W.C."/>
        </authorList>
    </citation>
    <scope>NUCLEOTIDE SEQUENCE</scope>
    <source>
        <strain evidence="1">Rmic-2018</strain>
    </source>
</reference>
<dbReference type="InterPro" id="IPR032675">
    <property type="entry name" value="LRR_dom_sf"/>
</dbReference>
<keyword evidence="2" id="KW-1185">Reference proteome</keyword>
<dbReference type="Proteomes" id="UP000821866">
    <property type="component" value="Chromosome 9"/>
</dbReference>
<dbReference type="Gene3D" id="3.80.10.10">
    <property type="entry name" value="Ribonuclease Inhibitor"/>
    <property type="match status" value="1"/>
</dbReference>